<evidence type="ECO:0000313" key="2">
    <source>
        <dbReference type="Proteomes" id="UP001497480"/>
    </source>
</evidence>
<keyword evidence="2" id="KW-1185">Reference proteome</keyword>
<reference evidence="1 2" key="1">
    <citation type="submission" date="2024-03" db="EMBL/GenBank/DDBJ databases">
        <authorList>
            <person name="Martinez-Hernandez J."/>
        </authorList>
    </citation>
    <scope>NUCLEOTIDE SEQUENCE [LARGE SCALE GENOMIC DNA]</scope>
</reference>
<dbReference type="EMBL" id="CAXHTB010000005">
    <property type="protein sequence ID" value="CAL0306404.1"/>
    <property type="molecule type" value="Genomic_DNA"/>
</dbReference>
<proteinExistence type="predicted"/>
<gene>
    <name evidence="1" type="ORF">LLUT_LOCUS7464</name>
</gene>
<organism evidence="1 2">
    <name type="scientific">Lupinus luteus</name>
    <name type="common">European yellow lupine</name>
    <dbReference type="NCBI Taxonomy" id="3873"/>
    <lineage>
        <taxon>Eukaryota</taxon>
        <taxon>Viridiplantae</taxon>
        <taxon>Streptophyta</taxon>
        <taxon>Embryophyta</taxon>
        <taxon>Tracheophyta</taxon>
        <taxon>Spermatophyta</taxon>
        <taxon>Magnoliopsida</taxon>
        <taxon>eudicotyledons</taxon>
        <taxon>Gunneridae</taxon>
        <taxon>Pentapetalae</taxon>
        <taxon>rosids</taxon>
        <taxon>fabids</taxon>
        <taxon>Fabales</taxon>
        <taxon>Fabaceae</taxon>
        <taxon>Papilionoideae</taxon>
        <taxon>50 kb inversion clade</taxon>
        <taxon>genistoids sensu lato</taxon>
        <taxon>core genistoids</taxon>
        <taxon>Genisteae</taxon>
        <taxon>Lupinus</taxon>
    </lineage>
</organism>
<sequence length="161" mass="18313">MDTFSSLVSNTQINYLQENIWGQNDDRTPPFESVGAVIWRCIAHVRGGFEPNIVTICKTGPYRMRNDIVGNNQMIKKVETDNVCSIVDTDLRVLASLLANQGINEVSEIEKAMEKDKGVADFFVYGADLTFVDLQEINVYDLKLMGHKPKFVYYNPSRGWR</sequence>
<protein>
    <submittedName>
        <fullName evidence="1">Uncharacterized protein</fullName>
    </submittedName>
</protein>
<evidence type="ECO:0000313" key="1">
    <source>
        <dbReference type="EMBL" id="CAL0306404.1"/>
    </source>
</evidence>
<name>A0AAV1WBJ6_LUPLU</name>
<dbReference type="AlphaFoldDB" id="A0AAV1WBJ6"/>
<comment type="caution">
    <text evidence="1">The sequence shown here is derived from an EMBL/GenBank/DDBJ whole genome shotgun (WGS) entry which is preliminary data.</text>
</comment>
<accession>A0AAV1WBJ6</accession>
<dbReference type="Proteomes" id="UP001497480">
    <property type="component" value="Unassembled WGS sequence"/>
</dbReference>